<dbReference type="SUPFAM" id="SSF141072">
    <property type="entry name" value="CalX-like"/>
    <property type="match status" value="1"/>
</dbReference>
<dbReference type="Gene3D" id="2.60.40.2030">
    <property type="match status" value="1"/>
</dbReference>
<proteinExistence type="predicted"/>
<dbReference type="InterPro" id="IPR001343">
    <property type="entry name" value="Hemolysn_Ca-bd"/>
</dbReference>
<dbReference type="EMBL" id="WHOS01000071">
    <property type="protein sequence ID" value="NUB03686.1"/>
    <property type="molecule type" value="Genomic_DNA"/>
</dbReference>
<keyword evidence="2" id="KW-1185">Reference proteome</keyword>
<reference evidence="1 2" key="1">
    <citation type="submission" date="2019-10" db="EMBL/GenBank/DDBJ databases">
        <title>Genome sequence of Azospirillum melinis.</title>
        <authorList>
            <person name="Ambrosini A."/>
            <person name="Sant'Anna F.H."/>
            <person name="Cassan F.D."/>
            <person name="Souza E.M."/>
            <person name="Passaglia L.M.P."/>
        </authorList>
    </citation>
    <scope>NUCLEOTIDE SEQUENCE [LARGE SCALE GENOMIC DNA]</scope>
    <source>
        <strain evidence="1 2">TMCY0552</strain>
    </source>
</reference>
<dbReference type="InterPro" id="IPR011049">
    <property type="entry name" value="Serralysin-like_metalloprot_C"/>
</dbReference>
<dbReference type="PRINTS" id="PR00313">
    <property type="entry name" value="CABNDNGRPT"/>
</dbReference>
<comment type="caution">
    <text evidence="1">The sequence shown here is derived from an EMBL/GenBank/DDBJ whole genome shotgun (WGS) entry which is preliminary data.</text>
</comment>
<dbReference type="Proteomes" id="UP000605086">
    <property type="component" value="Unassembled WGS sequence"/>
</dbReference>
<dbReference type="InterPro" id="IPR038081">
    <property type="entry name" value="CalX-like_sf"/>
</dbReference>
<dbReference type="Pfam" id="PF00353">
    <property type="entry name" value="HemolysinCabind"/>
    <property type="match status" value="2"/>
</dbReference>
<protein>
    <recommendedName>
        <fullName evidence="3">Calx-beta domain-containing protein</fullName>
    </recommendedName>
</protein>
<dbReference type="RefSeq" id="WP_174474562.1">
    <property type="nucleotide sequence ID" value="NZ_JAGINN010000026.1"/>
</dbReference>
<evidence type="ECO:0000313" key="1">
    <source>
        <dbReference type="EMBL" id="NUB03686.1"/>
    </source>
</evidence>
<organism evidence="1 2">
    <name type="scientific">Azospirillum melinis</name>
    <dbReference type="NCBI Taxonomy" id="328839"/>
    <lineage>
        <taxon>Bacteria</taxon>
        <taxon>Pseudomonadati</taxon>
        <taxon>Pseudomonadota</taxon>
        <taxon>Alphaproteobacteria</taxon>
        <taxon>Rhodospirillales</taxon>
        <taxon>Azospirillaceae</taxon>
        <taxon>Azospirillum</taxon>
    </lineage>
</organism>
<name>A0ABX2KQD1_9PROT</name>
<dbReference type="SUPFAM" id="SSF51120">
    <property type="entry name" value="beta-Roll"/>
    <property type="match status" value="2"/>
</dbReference>
<gene>
    <name evidence="1" type="ORF">GBZ48_31210</name>
</gene>
<evidence type="ECO:0008006" key="3">
    <source>
        <dbReference type="Google" id="ProtNLM"/>
    </source>
</evidence>
<evidence type="ECO:0000313" key="2">
    <source>
        <dbReference type="Proteomes" id="UP000605086"/>
    </source>
</evidence>
<dbReference type="Gene3D" id="2.150.10.10">
    <property type="entry name" value="Serralysin-like metalloprotease, C-terminal"/>
    <property type="match status" value="2"/>
</dbReference>
<accession>A0ABX2KQD1</accession>
<sequence>MIINNLKAGLPYINGSDEGDYISGRNAYATYYQVNDIIIGGRGNDYMVGNGGNDIFVFRPGDGWDVIADFYGNMRGEKDTLDLTAFSDIKTSADVLARATADGGDTIITLAPDSSIRLEGVSLSQFKTGVDSGWYGLLLDPPEHDAPSGNAIYLNETAMTVIEGSGGGTTMVEVPVTRTGDLSGSATVDWSVGFAGGPSDLRQRADANDFVGGQSALAGSVTFEAGQSRAVIRLPLWADNNGEYSKEHFQVSLKNPSDGYAVNPSETTDVAISNDDAPAQVVGTFQNNFLAGGVGDELIISYGGNDYMLGGGGTDTFIFGHGDGWDVIGDFQAGAGGDRLAIGQFSDLHSMADLTMVAEGNDLTIVLSASDTVKLQNVQASQLTADNFLFAA</sequence>